<organism evidence="2 3">
    <name type="scientific">Cereibacter ovatus</name>
    <dbReference type="NCBI Taxonomy" id="439529"/>
    <lineage>
        <taxon>Bacteria</taxon>
        <taxon>Pseudomonadati</taxon>
        <taxon>Pseudomonadota</taxon>
        <taxon>Alphaproteobacteria</taxon>
        <taxon>Rhodobacterales</taxon>
        <taxon>Paracoccaceae</taxon>
        <taxon>Cereibacter</taxon>
    </lineage>
</organism>
<dbReference type="PROSITE" id="PS51977">
    <property type="entry name" value="WGR"/>
    <property type="match status" value="1"/>
</dbReference>
<dbReference type="InterPro" id="IPR036930">
    <property type="entry name" value="WGR_dom_sf"/>
</dbReference>
<protein>
    <submittedName>
        <fullName evidence="2">WGR domain-containing protein</fullName>
    </submittedName>
</protein>
<name>A0A285CL52_9RHOB</name>
<dbReference type="InterPro" id="IPR049809">
    <property type="entry name" value="YehF/YfeS-like_WGR"/>
</dbReference>
<dbReference type="SMART" id="SM00773">
    <property type="entry name" value="WGR"/>
    <property type="match status" value="1"/>
</dbReference>
<dbReference type="Pfam" id="PF05406">
    <property type="entry name" value="WGR"/>
    <property type="match status" value="1"/>
</dbReference>
<feature type="domain" description="WGR" evidence="1">
    <location>
        <begin position="1"/>
        <end position="81"/>
    </location>
</feature>
<proteinExistence type="predicted"/>
<keyword evidence="3" id="KW-1185">Reference proteome</keyword>
<dbReference type="EMBL" id="OAOQ01000002">
    <property type="protein sequence ID" value="SNX68291.1"/>
    <property type="molecule type" value="Genomic_DNA"/>
</dbReference>
<evidence type="ECO:0000313" key="3">
    <source>
        <dbReference type="Proteomes" id="UP000219467"/>
    </source>
</evidence>
<dbReference type="SUPFAM" id="SSF142921">
    <property type="entry name" value="WGR domain-like"/>
    <property type="match status" value="1"/>
</dbReference>
<reference evidence="3" key="1">
    <citation type="submission" date="2017-08" db="EMBL/GenBank/DDBJ databases">
        <authorList>
            <person name="Varghese N."/>
            <person name="Submissions S."/>
        </authorList>
    </citation>
    <scope>NUCLEOTIDE SEQUENCE [LARGE SCALE GENOMIC DNA]</scope>
    <source>
        <strain evidence="3">JA234</strain>
    </source>
</reference>
<dbReference type="Proteomes" id="UP000219467">
    <property type="component" value="Unassembled WGS sequence"/>
</dbReference>
<dbReference type="AlphaFoldDB" id="A0A285CL52"/>
<evidence type="ECO:0000313" key="2">
    <source>
        <dbReference type="EMBL" id="SNX68291.1"/>
    </source>
</evidence>
<dbReference type="RefSeq" id="WP_097029096.1">
    <property type="nucleotide sequence ID" value="NZ_OAOQ01000002.1"/>
</dbReference>
<dbReference type="InterPro" id="IPR008893">
    <property type="entry name" value="WGR_domain"/>
</dbReference>
<gene>
    <name evidence="2" type="ORF">SAMN05878503_10249</name>
</gene>
<dbReference type="OrthoDB" id="5801306at2"/>
<accession>A0A285CL52</accession>
<evidence type="ECO:0000259" key="1">
    <source>
        <dbReference type="PROSITE" id="PS51977"/>
    </source>
</evidence>
<sequence>MLTYLCLRETDGTGRFYRVELGYNLFGEYTVLREWGRRGARGTGRRLVTWFSNLREACLAAERWHQRARRRGYRTSIESSA</sequence>
<dbReference type="CDD" id="cd07996">
    <property type="entry name" value="WGR_MMR_like"/>
    <property type="match status" value="1"/>
</dbReference>